<evidence type="ECO:0000313" key="1">
    <source>
        <dbReference type="EMBL" id="GAA2078292.1"/>
    </source>
</evidence>
<reference evidence="1 2" key="1">
    <citation type="journal article" date="2019" name="Int. J. Syst. Evol. Microbiol.">
        <title>The Global Catalogue of Microorganisms (GCM) 10K type strain sequencing project: providing services to taxonomists for standard genome sequencing and annotation.</title>
        <authorList>
            <consortium name="The Broad Institute Genomics Platform"/>
            <consortium name="The Broad Institute Genome Sequencing Center for Infectious Disease"/>
            <person name="Wu L."/>
            <person name="Ma J."/>
        </authorList>
    </citation>
    <scope>NUCLEOTIDE SEQUENCE [LARGE SCALE GENOMIC DNA]</scope>
    <source>
        <strain evidence="1 2">JCM 15749</strain>
    </source>
</reference>
<evidence type="ECO:0000313" key="2">
    <source>
        <dbReference type="Proteomes" id="UP001501480"/>
    </source>
</evidence>
<accession>A0ABN2VZH7</accession>
<proteinExistence type="predicted"/>
<comment type="caution">
    <text evidence="1">The sequence shown here is derived from an EMBL/GenBank/DDBJ whole genome shotgun (WGS) entry which is preliminary data.</text>
</comment>
<keyword evidence="2" id="KW-1185">Reference proteome</keyword>
<organism evidence="1 2">
    <name type="scientific">Aeromicrobium halocynthiae</name>
    <dbReference type="NCBI Taxonomy" id="560557"/>
    <lineage>
        <taxon>Bacteria</taxon>
        <taxon>Bacillati</taxon>
        <taxon>Actinomycetota</taxon>
        <taxon>Actinomycetes</taxon>
        <taxon>Propionibacteriales</taxon>
        <taxon>Nocardioidaceae</taxon>
        <taxon>Aeromicrobium</taxon>
    </lineage>
</organism>
<dbReference type="RefSeq" id="WP_344327105.1">
    <property type="nucleotide sequence ID" value="NZ_BAAAPY010000005.1"/>
</dbReference>
<protein>
    <submittedName>
        <fullName evidence="1">Uncharacterized protein</fullName>
    </submittedName>
</protein>
<sequence length="81" mass="8673">MVRPLQDVARDARTLARAVRTLDPASASAGATVLAYDAVLAELCAMLEIPERLEAERRRGEALAERARVEALVEAAGVDLT</sequence>
<name>A0ABN2VZH7_9ACTN</name>
<dbReference type="Proteomes" id="UP001501480">
    <property type="component" value="Unassembled WGS sequence"/>
</dbReference>
<gene>
    <name evidence="1" type="ORF">GCM10009821_17640</name>
</gene>
<dbReference type="EMBL" id="BAAAPY010000005">
    <property type="protein sequence ID" value="GAA2078292.1"/>
    <property type="molecule type" value="Genomic_DNA"/>
</dbReference>